<gene>
    <name evidence="7" type="ORF">LDD865_0631</name>
    <name evidence="8" type="ORF">LDD865_1952</name>
</gene>
<dbReference type="PANTHER" id="PTHR33217:SF7">
    <property type="entry name" value="TRANSPOSASE FOR INSERTION SEQUENCE ELEMENT IS1081"/>
    <property type="match status" value="1"/>
</dbReference>
<protein>
    <recommendedName>
        <fullName evidence="6">Mutator family transposase</fullName>
    </recommendedName>
</protein>
<dbReference type="EMBL" id="OV915080">
    <property type="protein sequence ID" value="CAH1705790.1"/>
    <property type="molecule type" value="Genomic_DNA"/>
</dbReference>
<dbReference type="EMBL" id="OV915080">
    <property type="protein sequence ID" value="CAH1707106.1"/>
    <property type="molecule type" value="Genomic_DNA"/>
</dbReference>
<evidence type="ECO:0000256" key="3">
    <source>
        <dbReference type="ARBA" id="ARBA00022578"/>
    </source>
</evidence>
<dbReference type="Proteomes" id="UP001295440">
    <property type="component" value="Chromosome"/>
</dbReference>
<evidence type="ECO:0000256" key="5">
    <source>
        <dbReference type="ARBA" id="ARBA00023172"/>
    </source>
</evidence>
<organism evidence="7 9">
    <name type="scientific">Lactobacillus delbrueckii subsp. delbrueckii</name>
    <dbReference type="NCBI Taxonomy" id="83684"/>
    <lineage>
        <taxon>Bacteria</taxon>
        <taxon>Bacillati</taxon>
        <taxon>Bacillota</taxon>
        <taxon>Bacilli</taxon>
        <taxon>Lactobacillales</taxon>
        <taxon>Lactobacillaceae</taxon>
        <taxon>Lactobacillus</taxon>
    </lineage>
</organism>
<keyword evidence="4 6" id="KW-0238">DNA-binding</keyword>
<evidence type="ECO:0000313" key="8">
    <source>
        <dbReference type="EMBL" id="CAH1707106.1"/>
    </source>
</evidence>
<keyword evidence="6" id="KW-0814">Transposable element</keyword>
<comment type="similarity">
    <text evidence="2 6">Belongs to the transposase mutator family.</text>
</comment>
<dbReference type="AlphaFoldDB" id="A0AAU9R038"/>
<keyword evidence="5 6" id="KW-0233">DNA recombination</keyword>
<dbReference type="GO" id="GO:0003677">
    <property type="term" value="F:DNA binding"/>
    <property type="evidence" value="ECO:0007669"/>
    <property type="project" value="UniProtKB-UniRule"/>
</dbReference>
<evidence type="ECO:0000313" key="7">
    <source>
        <dbReference type="EMBL" id="CAH1705790.1"/>
    </source>
</evidence>
<evidence type="ECO:0000256" key="6">
    <source>
        <dbReference type="RuleBase" id="RU365089"/>
    </source>
</evidence>
<evidence type="ECO:0000313" key="9">
    <source>
        <dbReference type="Proteomes" id="UP001295440"/>
    </source>
</evidence>
<dbReference type="GO" id="GO:0006313">
    <property type="term" value="P:DNA transposition"/>
    <property type="evidence" value="ECO:0007669"/>
    <property type="project" value="UniProtKB-UniRule"/>
</dbReference>
<dbReference type="Pfam" id="PF00872">
    <property type="entry name" value="Transposase_mut"/>
    <property type="match status" value="1"/>
</dbReference>
<sequence length="94" mass="11015">MTNFNKECLNALLNKEKFDEFMRTHLEEGLDQLLESELTAFLGYDPYAREDWNSGNSRNGSYFRQVKTQFGPIKVQVPRDRKGEFHQHTLPAYG</sequence>
<accession>A0AAU9R038</accession>
<evidence type="ECO:0000256" key="1">
    <source>
        <dbReference type="ARBA" id="ARBA00002190"/>
    </source>
</evidence>
<evidence type="ECO:0000256" key="4">
    <source>
        <dbReference type="ARBA" id="ARBA00023125"/>
    </source>
</evidence>
<proteinExistence type="inferred from homology"/>
<keyword evidence="3 6" id="KW-0815">Transposition</keyword>
<evidence type="ECO:0000256" key="2">
    <source>
        <dbReference type="ARBA" id="ARBA00010961"/>
    </source>
</evidence>
<dbReference type="InterPro" id="IPR001207">
    <property type="entry name" value="Transposase_mutator"/>
</dbReference>
<reference evidence="7" key="1">
    <citation type="submission" date="2022-02" db="EMBL/GenBank/DDBJ databases">
        <authorList>
            <person name="Deutsch MARIE S."/>
        </authorList>
    </citation>
    <scope>NUCLEOTIDE SEQUENCE</scope>
    <source>
        <strain evidence="7">CIRM-BIA865</strain>
    </source>
</reference>
<comment type="function">
    <text evidence="1 6">Required for the transposition of the insertion element.</text>
</comment>
<dbReference type="PANTHER" id="PTHR33217">
    <property type="entry name" value="TRANSPOSASE FOR INSERTION SEQUENCE ELEMENT IS1081"/>
    <property type="match status" value="1"/>
</dbReference>
<name>A0AAU9R038_9LACO</name>
<dbReference type="GO" id="GO:0004803">
    <property type="term" value="F:transposase activity"/>
    <property type="evidence" value="ECO:0007669"/>
    <property type="project" value="UniProtKB-UniRule"/>
</dbReference>